<proteinExistence type="predicted"/>
<evidence type="ECO:0000313" key="16">
    <source>
        <dbReference type="Proteomes" id="UP000008311"/>
    </source>
</evidence>
<dbReference type="SMART" id="SM00665">
    <property type="entry name" value="B561"/>
    <property type="match status" value="1"/>
</dbReference>
<name>B9STY5_RICCO</name>
<evidence type="ECO:0000256" key="1">
    <source>
        <dbReference type="ARBA" id="ARBA00004370"/>
    </source>
</evidence>
<feature type="domain" description="Cytochrome b561" evidence="14">
    <location>
        <begin position="190"/>
        <end position="389"/>
    </location>
</feature>
<evidence type="ECO:0000256" key="8">
    <source>
        <dbReference type="PIRNR" id="PIRNR037471"/>
    </source>
</evidence>
<dbReference type="InterPro" id="IPR006593">
    <property type="entry name" value="Cyt_b561/ferric_Rdtase_TM"/>
</dbReference>
<feature type="transmembrane region" description="Helical" evidence="11">
    <location>
        <begin position="230"/>
        <end position="251"/>
    </location>
</feature>
<dbReference type="KEGG" id="rcu:8264891"/>
<feature type="binding site" description="axial binding residue" evidence="9">
    <location>
        <position position="298"/>
    </location>
    <ligand>
        <name>heme b</name>
        <dbReference type="ChEBI" id="CHEBI:60344"/>
        <label>1</label>
    </ligand>
    <ligandPart>
        <name>Fe</name>
        <dbReference type="ChEBI" id="CHEBI:18248"/>
    </ligandPart>
</feature>
<dbReference type="CDD" id="cd08760">
    <property type="entry name" value="Cyt_b561_FRRS1_like"/>
    <property type="match status" value="1"/>
</dbReference>
<accession>B9STY5</accession>
<evidence type="ECO:0000259" key="14">
    <source>
        <dbReference type="PROSITE" id="PS50939"/>
    </source>
</evidence>
<feature type="binding site" description="axial binding residue" evidence="9">
    <location>
        <position position="334"/>
    </location>
    <ligand>
        <name>heme b</name>
        <dbReference type="ChEBI" id="CHEBI:60344"/>
        <label>1</label>
    </ligand>
    <ligandPart>
        <name>Fe</name>
        <dbReference type="ChEBI" id="CHEBI:18248"/>
    </ligandPart>
</feature>
<dbReference type="InterPro" id="IPR045265">
    <property type="entry name" value="AIR12_DOMON"/>
</dbReference>
<feature type="transmembrane region" description="Helical" evidence="11">
    <location>
        <begin position="365"/>
        <end position="385"/>
    </location>
</feature>
<dbReference type="Gene3D" id="1.20.120.1770">
    <property type="match status" value="1"/>
</dbReference>
<evidence type="ECO:0000256" key="5">
    <source>
        <dbReference type="ARBA" id="ARBA00022982"/>
    </source>
</evidence>
<feature type="transmembrane region" description="Helical" evidence="11">
    <location>
        <begin position="271"/>
        <end position="294"/>
    </location>
</feature>
<comment type="cofactor">
    <cofactor evidence="8">
        <name>heme b</name>
        <dbReference type="ChEBI" id="CHEBI:60344"/>
    </cofactor>
    <text evidence="8">Binds 2 heme b groups non-covalently.</text>
</comment>
<keyword evidence="9" id="KW-0479">Metal-binding</keyword>
<evidence type="ECO:0000313" key="15">
    <source>
        <dbReference type="EMBL" id="EEF32920.1"/>
    </source>
</evidence>
<evidence type="ECO:0000256" key="6">
    <source>
        <dbReference type="ARBA" id="ARBA00022989"/>
    </source>
</evidence>
<evidence type="ECO:0000256" key="3">
    <source>
        <dbReference type="ARBA" id="ARBA00022692"/>
    </source>
</evidence>
<evidence type="ECO:0000256" key="12">
    <source>
        <dbReference type="SAM" id="SignalP"/>
    </source>
</evidence>
<dbReference type="OrthoDB" id="19261at2759"/>
<dbReference type="Proteomes" id="UP000008311">
    <property type="component" value="Unassembled WGS sequence"/>
</dbReference>
<dbReference type="EMBL" id="EQ974136">
    <property type="protein sequence ID" value="EEF32920.1"/>
    <property type="molecule type" value="Genomic_DNA"/>
</dbReference>
<gene>
    <name evidence="15" type="ORF">RCOM_0752440</name>
</gene>
<dbReference type="PANTHER" id="PTHR23130:SF175">
    <property type="entry name" value="CYTOCHROME B561 AND DOMON DOMAIN-CONTAINING PROTEIN"/>
    <property type="match status" value="1"/>
</dbReference>
<dbReference type="PROSITE" id="PS50939">
    <property type="entry name" value="CYTOCHROME_B561"/>
    <property type="match status" value="1"/>
</dbReference>
<evidence type="ECO:0000259" key="13">
    <source>
        <dbReference type="PROSITE" id="PS50836"/>
    </source>
</evidence>
<sequence length="417" mass="47348">MSSTTMLVIFMLALFLAFSITANAVHYSRCSGSFFQLITQKKNLTNCKKLTTLGAEFGWSINKNNDHQIEIIFAARLYADYGWLAWGVNPEKMPQMVGTRAVVGIRHENGSSIIETYNITSDTKLGCKLTPTSFNVEAQNEVIFRNIAMEYLDDLDYYSIQASVVLPSAAYDVSKLNHVWQVGYDLAGTNPKNHPRALQNVDSTETLNLMTGRPARHVGKHRQYLRTVHGILNIVGWGAVLPAGVMIARYFKYPLDMNKWWFCLHVSCQIIGYILGTTGWIIGLCLGSASKFYIFRTHRLYSMFIFAFTTLQMFALRLKPERTDEYRKYWNMYHHFTGYALLAVISINIFQGIDILKPDKTWKWVYTAILIAIAAIVAALEIYTWTKFKRNTRKTTAVQQEGPTSSSTDLAPPPPLP</sequence>
<dbReference type="CDD" id="cd09629">
    <property type="entry name" value="DOMON_CIL1_like"/>
    <property type="match status" value="1"/>
</dbReference>
<keyword evidence="5 8" id="KW-0249">Electron transport</keyword>
<evidence type="ECO:0000256" key="2">
    <source>
        <dbReference type="ARBA" id="ARBA00022448"/>
    </source>
</evidence>
<organism evidence="15 16">
    <name type="scientific">Ricinus communis</name>
    <name type="common">Castor bean</name>
    <dbReference type="NCBI Taxonomy" id="3988"/>
    <lineage>
        <taxon>Eukaryota</taxon>
        <taxon>Viridiplantae</taxon>
        <taxon>Streptophyta</taxon>
        <taxon>Embryophyta</taxon>
        <taxon>Tracheophyta</taxon>
        <taxon>Spermatophyta</taxon>
        <taxon>Magnoliopsida</taxon>
        <taxon>eudicotyledons</taxon>
        <taxon>Gunneridae</taxon>
        <taxon>Pentapetalae</taxon>
        <taxon>rosids</taxon>
        <taxon>fabids</taxon>
        <taxon>Malpighiales</taxon>
        <taxon>Euphorbiaceae</taxon>
        <taxon>Acalyphoideae</taxon>
        <taxon>Acalypheae</taxon>
        <taxon>Ricinus</taxon>
    </lineage>
</organism>
<feature type="binding site" description="axial binding residue" evidence="9">
    <location>
        <position position="229"/>
    </location>
    <ligand>
        <name>heme b</name>
        <dbReference type="ChEBI" id="CHEBI:60344"/>
        <label>1</label>
    </ligand>
    <ligandPart>
        <name>Fe</name>
        <dbReference type="ChEBI" id="CHEBI:18248"/>
    </ligandPart>
</feature>
<dbReference type="InterPro" id="IPR005018">
    <property type="entry name" value="DOMON_domain"/>
</dbReference>
<feature type="transmembrane region" description="Helical" evidence="11">
    <location>
        <begin position="336"/>
        <end position="353"/>
    </location>
</feature>
<feature type="binding site" description="axial binding residue" evidence="9">
    <location>
        <position position="265"/>
    </location>
    <ligand>
        <name>heme b</name>
        <dbReference type="ChEBI" id="CHEBI:60344"/>
        <label>1</label>
    </ligand>
    <ligandPart>
        <name>Fe</name>
        <dbReference type="ChEBI" id="CHEBI:18248"/>
    </ligandPart>
</feature>
<keyword evidence="4 12" id="KW-0732">Signal</keyword>
<keyword evidence="9" id="KW-0408">Iron</keyword>
<dbReference type="GO" id="GO:0016020">
    <property type="term" value="C:membrane"/>
    <property type="evidence" value="ECO:0007669"/>
    <property type="project" value="UniProtKB-SubCell"/>
</dbReference>
<dbReference type="STRING" id="3988.B9STY5"/>
<evidence type="ECO:0000256" key="11">
    <source>
        <dbReference type="SAM" id="Phobius"/>
    </source>
</evidence>
<dbReference type="PANTHER" id="PTHR23130">
    <property type="entry name" value="CYTOCHROME B561 AND DOMON DOMAIN-CONTAINING PROTEIN"/>
    <property type="match status" value="1"/>
</dbReference>
<feature type="region of interest" description="Disordered" evidence="10">
    <location>
        <begin position="394"/>
        <end position="417"/>
    </location>
</feature>
<feature type="domain" description="DOMON" evidence="13">
    <location>
        <begin position="53"/>
        <end position="183"/>
    </location>
</feature>
<keyword evidence="2 8" id="KW-0813">Transport</keyword>
<dbReference type="OMA" id="DYRKYWN"/>
<comment type="subcellular location">
    <subcellularLocation>
        <location evidence="1">Membrane</location>
    </subcellularLocation>
</comment>
<feature type="signal peptide" evidence="12">
    <location>
        <begin position="1"/>
        <end position="24"/>
    </location>
</feature>
<keyword evidence="16" id="KW-1185">Reference proteome</keyword>
<feature type="chain" id="PRO_5002889710" description="Cytochrome b561 and DOMON domain-containing protein" evidence="12">
    <location>
        <begin position="25"/>
        <end position="417"/>
    </location>
</feature>
<dbReference type="AlphaFoldDB" id="B9STY5"/>
<evidence type="ECO:0000256" key="10">
    <source>
        <dbReference type="SAM" id="MobiDB-lite"/>
    </source>
</evidence>
<dbReference type="InParanoid" id="B9STY5"/>
<keyword evidence="6 11" id="KW-1133">Transmembrane helix</keyword>
<dbReference type="eggNOG" id="KOG4293">
    <property type="taxonomic scope" value="Eukaryota"/>
</dbReference>
<keyword evidence="7 8" id="KW-0472">Membrane</keyword>
<reference evidence="16" key="1">
    <citation type="journal article" date="2010" name="Nat. Biotechnol.">
        <title>Draft genome sequence of the oilseed species Ricinus communis.</title>
        <authorList>
            <person name="Chan A.P."/>
            <person name="Crabtree J."/>
            <person name="Zhao Q."/>
            <person name="Lorenzi H."/>
            <person name="Orvis J."/>
            <person name="Puiu D."/>
            <person name="Melake-Berhan A."/>
            <person name="Jones K.M."/>
            <person name="Redman J."/>
            <person name="Chen G."/>
            <person name="Cahoon E.B."/>
            <person name="Gedil M."/>
            <person name="Stanke M."/>
            <person name="Haas B.J."/>
            <person name="Wortman J.R."/>
            <person name="Fraser-Liggett C.M."/>
            <person name="Ravel J."/>
            <person name="Rabinowicz P.D."/>
        </authorList>
    </citation>
    <scope>NUCLEOTIDE SEQUENCE [LARGE SCALE GENOMIC DNA]</scope>
    <source>
        <strain evidence="16">cv. Hale</strain>
    </source>
</reference>
<evidence type="ECO:0000256" key="4">
    <source>
        <dbReference type="ARBA" id="ARBA00022729"/>
    </source>
</evidence>
<dbReference type="InterPro" id="IPR017214">
    <property type="entry name" value="UCP037471"/>
</dbReference>
<protein>
    <recommendedName>
        <fullName evidence="8">Cytochrome b561 and DOMON domain-containing protein</fullName>
    </recommendedName>
</protein>
<evidence type="ECO:0000256" key="7">
    <source>
        <dbReference type="ARBA" id="ARBA00023136"/>
    </source>
</evidence>
<feature type="compositionally biased region" description="Polar residues" evidence="10">
    <location>
        <begin position="394"/>
        <end position="409"/>
    </location>
</feature>
<evidence type="ECO:0000256" key="9">
    <source>
        <dbReference type="PIRSR" id="PIRSR037471-1"/>
    </source>
</evidence>
<dbReference type="PROSITE" id="PS50836">
    <property type="entry name" value="DOMON"/>
    <property type="match status" value="1"/>
</dbReference>
<dbReference type="GO" id="GO:0046872">
    <property type="term" value="F:metal ion binding"/>
    <property type="evidence" value="ECO:0007669"/>
    <property type="project" value="UniProtKB-KW"/>
</dbReference>
<dbReference type="GO" id="GO:0004497">
    <property type="term" value="F:monooxygenase activity"/>
    <property type="evidence" value="ECO:0007669"/>
    <property type="project" value="UniProtKB-KW"/>
</dbReference>
<keyword evidence="3 11" id="KW-0812">Transmembrane</keyword>
<dbReference type="Pfam" id="PF04526">
    <property type="entry name" value="DUF568"/>
    <property type="match status" value="1"/>
</dbReference>
<dbReference type="PIRSF" id="PIRSF037471">
    <property type="entry name" value="UCP037471"/>
    <property type="match status" value="1"/>
</dbReference>